<dbReference type="PANTHER" id="PTHR45639:SF28">
    <property type="entry name" value="HEAT SHOCK PROTEIN-LIKE PROTEIN"/>
    <property type="match status" value="1"/>
</dbReference>
<dbReference type="GO" id="GO:0140662">
    <property type="term" value="F:ATP-dependent protein folding chaperone"/>
    <property type="evidence" value="ECO:0007669"/>
    <property type="project" value="InterPro"/>
</dbReference>
<keyword evidence="3" id="KW-0067">ATP-binding</keyword>
<keyword evidence="4" id="KW-0175">Coiled coil</keyword>
<accession>A0A8T0DUD7</accession>
<dbReference type="InterPro" id="IPR013126">
    <property type="entry name" value="Hsp_70_fam"/>
</dbReference>
<keyword evidence="2" id="KW-0547">Nucleotide-binding</keyword>
<dbReference type="SUPFAM" id="SSF100920">
    <property type="entry name" value="Heat shock protein 70kD (HSP70), peptide-binding domain"/>
    <property type="match status" value="1"/>
</dbReference>
<dbReference type="Gene3D" id="3.90.640.10">
    <property type="entry name" value="Actin, Chain A, domain 4"/>
    <property type="match status" value="1"/>
</dbReference>
<sequence length="736" mass="83153">MLDPAVGVKIGNVECLVAYVSQSGVNDLGETMLTRLDFQRNLRLVGMDVGDATETSFEHWYQFIGMSCSHPSELSGVLMPLRPNIDNTTTANGRPLFLINHINQEWRLTFEQLLAMELTKLQEVWYKVMKNTLCKVTLSVPSYFTDTERRVVLNAAKISGLECTKLVDEITAIATYYAYKARTALSTDSIPRIVAFVDVGYVGTQVAVCQFQKTQSSVIAFDYDRQVINSFPYEANKKLSEPSKEGKRILQKCEVAKHQRGKMRVDCRLQGGKILNFIIERDKFEAYCQDLLKRFRSLLESCLAQLNPESKVDQVELTSSLCRHPMLKAIADDVFKQNSGTAMVDKCVSRGCALQASLQSLTEPAFSFHAQEIYPHPIRVCWPENKYITLTTKWHNIPSVNVIQVTYRGNVTMKLQHTLPHKESDNEDVWLGTITLPQLENSNFHTVQFAIALNVHGCIEVNCAKEVECKTELSPLNTPVESRTGEIQSVCLVEPKSTSSTEPEKRLLTISSVFNELTPNELERFGEIEHQFKTLDEYERRRRELLNELGSLTLRYAKTNITPSIHVRLNEWSNTKGENVAATVIQRVIDQLKIVMDKDSSVDDENKLLSLLTEKDGKPFDGVDVDLVEPEKRPICDTKDDKQSAGLSEKVGVDSVQQNSNESVDCAKLDKHSEPDDVEFTEEAGDNFAKSDSPEPVKYSGSDKKNEDEIEFTGTRTSWREKVQSGWIFKNSEPDN</sequence>
<reference evidence="6 7" key="1">
    <citation type="submission" date="2019-07" db="EMBL/GenBank/DDBJ databases">
        <title>Annotation for the trematode Paragonimus westermani.</title>
        <authorList>
            <person name="Choi Y.-J."/>
        </authorList>
    </citation>
    <scope>NUCLEOTIDE SEQUENCE [LARGE SCALE GENOMIC DNA]</scope>
    <source>
        <strain evidence="6">180907_Pwestermani</strain>
    </source>
</reference>
<evidence type="ECO:0000256" key="1">
    <source>
        <dbReference type="ARBA" id="ARBA00007381"/>
    </source>
</evidence>
<comment type="caution">
    <text evidence="6">The sequence shown here is derived from an EMBL/GenBank/DDBJ whole genome shotgun (WGS) entry which is preliminary data.</text>
</comment>
<dbReference type="Pfam" id="PF00012">
    <property type="entry name" value="HSP70"/>
    <property type="match status" value="1"/>
</dbReference>
<dbReference type="Gene3D" id="3.30.420.40">
    <property type="match status" value="2"/>
</dbReference>
<keyword evidence="7" id="KW-1185">Reference proteome</keyword>
<dbReference type="OrthoDB" id="6261265at2759"/>
<feature type="coiled-coil region" evidence="4">
    <location>
        <begin position="528"/>
        <end position="555"/>
    </location>
</feature>
<dbReference type="FunFam" id="3.30.420.40:FF:000171">
    <property type="entry name" value="Heat shock 70 kDa protein 4"/>
    <property type="match status" value="1"/>
</dbReference>
<evidence type="ECO:0000256" key="4">
    <source>
        <dbReference type="SAM" id="Coils"/>
    </source>
</evidence>
<proteinExistence type="inferred from homology"/>
<organism evidence="6 7">
    <name type="scientific">Paragonimus westermani</name>
    <dbReference type="NCBI Taxonomy" id="34504"/>
    <lineage>
        <taxon>Eukaryota</taxon>
        <taxon>Metazoa</taxon>
        <taxon>Spiralia</taxon>
        <taxon>Lophotrochozoa</taxon>
        <taxon>Platyhelminthes</taxon>
        <taxon>Trematoda</taxon>
        <taxon>Digenea</taxon>
        <taxon>Plagiorchiida</taxon>
        <taxon>Troglotremata</taxon>
        <taxon>Troglotrematidae</taxon>
        <taxon>Paragonimus</taxon>
    </lineage>
</organism>
<dbReference type="SUPFAM" id="SSF53067">
    <property type="entry name" value="Actin-like ATPase domain"/>
    <property type="match status" value="2"/>
</dbReference>
<feature type="compositionally biased region" description="Basic and acidic residues" evidence="5">
    <location>
        <begin position="631"/>
        <end position="643"/>
    </location>
</feature>
<dbReference type="Proteomes" id="UP000699462">
    <property type="component" value="Unassembled WGS sequence"/>
</dbReference>
<dbReference type="Gene3D" id="2.60.34.10">
    <property type="entry name" value="Substrate Binding Domain Of DNAk, Chain A, domain 1"/>
    <property type="match status" value="1"/>
</dbReference>
<evidence type="ECO:0000313" key="7">
    <source>
        <dbReference type="Proteomes" id="UP000699462"/>
    </source>
</evidence>
<evidence type="ECO:0000313" key="6">
    <source>
        <dbReference type="EMBL" id="KAF8570317.1"/>
    </source>
</evidence>
<protein>
    <recommendedName>
        <fullName evidence="8">Hypoxia up-regulated 1</fullName>
    </recommendedName>
</protein>
<dbReference type="PRINTS" id="PR00301">
    <property type="entry name" value="HEATSHOCK70"/>
</dbReference>
<gene>
    <name evidence="6" type="ORF">P879_01557</name>
</gene>
<dbReference type="GO" id="GO:0005524">
    <property type="term" value="F:ATP binding"/>
    <property type="evidence" value="ECO:0007669"/>
    <property type="project" value="UniProtKB-KW"/>
</dbReference>
<dbReference type="Gene3D" id="3.30.30.30">
    <property type="match status" value="1"/>
</dbReference>
<feature type="compositionally biased region" description="Basic and acidic residues" evidence="5">
    <location>
        <begin position="665"/>
        <end position="675"/>
    </location>
</feature>
<evidence type="ECO:0000256" key="2">
    <source>
        <dbReference type="ARBA" id="ARBA00022741"/>
    </source>
</evidence>
<dbReference type="AlphaFoldDB" id="A0A8T0DUD7"/>
<evidence type="ECO:0008006" key="8">
    <source>
        <dbReference type="Google" id="ProtNLM"/>
    </source>
</evidence>
<dbReference type="InterPro" id="IPR029047">
    <property type="entry name" value="HSP70_peptide-bd_sf"/>
</dbReference>
<dbReference type="PANTHER" id="PTHR45639">
    <property type="entry name" value="HSC70CB, ISOFORM G-RELATED"/>
    <property type="match status" value="1"/>
</dbReference>
<dbReference type="GO" id="GO:0005829">
    <property type="term" value="C:cytosol"/>
    <property type="evidence" value="ECO:0007669"/>
    <property type="project" value="TreeGrafter"/>
</dbReference>
<dbReference type="EMBL" id="JTDF01001228">
    <property type="protein sequence ID" value="KAF8570317.1"/>
    <property type="molecule type" value="Genomic_DNA"/>
</dbReference>
<comment type="similarity">
    <text evidence="1">Belongs to the heat shock protein 70 family.</text>
</comment>
<evidence type="ECO:0000256" key="5">
    <source>
        <dbReference type="SAM" id="MobiDB-lite"/>
    </source>
</evidence>
<feature type="region of interest" description="Disordered" evidence="5">
    <location>
        <begin position="631"/>
        <end position="717"/>
    </location>
</feature>
<dbReference type="InterPro" id="IPR043129">
    <property type="entry name" value="ATPase_NBD"/>
</dbReference>
<dbReference type="GO" id="GO:0005634">
    <property type="term" value="C:nucleus"/>
    <property type="evidence" value="ECO:0007669"/>
    <property type="project" value="TreeGrafter"/>
</dbReference>
<name>A0A8T0DUD7_9TREM</name>
<evidence type="ECO:0000256" key="3">
    <source>
        <dbReference type="ARBA" id="ARBA00022840"/>
    </source>
</evidence>
<feature type="compositionally biased region" description="Acidic residues" evidence="5">
    <location>
        <begin position="676"/>
        <end position="685"/>
    </location>
</feature>